<dbReference type="AlphaFoldDB" id="A0A7R9DXT2"/>
<protein>
    <submittedName>
        <fullName evidence="1">Uncharacterized protein</fullName>
    </submittedName>
</protein>
<gene>
    <name evidence="1" type="ORF">TMSB3V08_LOCUS398</name>
</gene>
<accession>A0A7R9DXT2</accession>
<name>A0A7R9DXT2_9NEOP</name>
<reference evidence="1" key="1">
    <citation type="submission" date="2020-11" db="EMBL/GenBank/DDBJ databases">
        <authorList>
            <person name="Tran Van P."/>
        </authorList>
    </citation>
    <scope>NUCLEOTIDE SEQUENCE</scope>
</reference>
<sequence>MEKESSWLKRDNSKILLLVVCSEYLTYLPVCPTFHRPSSRYRNPLSRDLFGDPEADINKLPRRVLKSFEVAGEVGVRVPVTCVETLIRETVLQGLVTRPPPPYTPSNTRIGGYTN</sequence>
<organism evidence="1">
    <name type="scientific">Timema monikensis</name>
    <dbReference type="NCBI Taxonomy" id="170555"/>
    <lineage>
        <taxon>Eukaryota</taxon>
        <taxon>Metazoa</taxon>
        <taxon>Ecdysozoa</taxon>
        <taxon>Arthropoda</taxon>
        <taxon>Hexapoda</taxon>
        <taxon>Insecta</taxon>
        <taxon>Pterygota</taxon>
        <taxon>Neoptera</taxon>
        <taxon>Polyneoptera</taxon>
        <taxon>Phasmatodea</taxon>
        <taxon>Timematodea</taxon>
        <taxon>Timematoidea</taxon>
        <taxon>Timematidae</taxon>
        <taxon>Timema</taxon>
    </lineage>
</organism>
<evidence type="ECO:0000313" key="1">
    <source>
        <dbReference type="EMBL" id="CAD7423409.1"/>
    </source>
</evidence>
<proteinExistence type="predicted"/>
<dbReference type="EMBL" id="OB792674">
    <property type="protein sequence ID" value="CAD7423409.1"/>
    <property type="molecule type" value="Genomic_DNA"/>
</dbReference>